<keyword evidence="6" id="KW-0560">Oxidoreductase</keyword>
<keyword evidence="3" id="KW-0408">Iron</keyword>
<evidence type="ECO:0000313" key="6">
    <source>
        <dbReference type="EMBL" id="SDJ78295.1"/>
    </source>
</evidence>
<dbReference type="Pfam" id="PF00355">
    <property type="entry name" value="Rieske"/>
    <property type="match status" value="1"/>
</dbReference>
<dbReference type="InterPro" id="IPR036922">
    <property type="entry name" value="Rieske_2Fe-2S_sf"/>
</dbReference>
<evidence type="ECO:0000259" key="5">
    <source>
        <dbReference type="PROSITE" id="PS51296"/>
    </source>
</evidence>
<feature type="domain" description="Rieske" evidence="5">
    <location>
        <begin position="5"/>
        <end position="115"/>
    </location>
</feature>
<accession>A0A1G8WKV3</accession>
<protein>
    <submittedName>
        <fullName evidence="6">Ferredoxin subunit of nitrite reductase or a ring-hydroxylating dioxygenase</fullName>
    </submittedName>
</protein>
<name>A0A1G8WKV3_9HYPH</name>
<keyword evidence="7" id="KW-1185">Reference proteome</keyword>
<keyword evidence="6" id="KW-0223">Dioxygenase</keyword>
<proteinExistence type="predicted"/>
<keyword evidence="4" id="KW-0411">Iron-sulfur</keyword>
<dbReference type="GO" id="GO:0051213">
    <property type="term" value="F:dioxygenase activity"/>
    <property type="evidence" value="ECO:0007669"/>
    <property type="project" value="UniProtKB-KW"/>
</dbReference>
<dbReference type="AlphaFoldDB" id="A0A1G8WKV3"/>
<dbReference type="Proteomes" id="UP000198894">
    <property type="component" value="Unassembled WGS sequence"/>
</dbReference>
<organism evidence="6 7">
    <name type="scientific">Mesorhizobium muleiense</name>
    <dbReference type="NCBI Taxonomy" id="1004279"/>
    <lineage>
        <taxon>Bacteria</taxon>
        <taxon>Pseudomonadati</taxon>
        <taxon>Pseudomonadota</taxon>
        <taxon>Alphaproteobacteria</taxon>
        <taxon>Hyphomicrobiales</taxon>
        <taxon>Phyllobacteriaceae</taxon>
        <taxon>Mesorhizobium</taxon>
    </lineage>
</organism>
<evidence type="ECO:0000313" key="7">
    <source>
        <dbReference type="Proteomes" id="UP000198894"/>
    </source>
</evidence>
<reference evidence="7" key="1">
    <citation type="submission" date="2016-10" db="EMBL/GenBank/DDBJ databases">
        <authorList>
            <person name="Varghese N."/>
            <person name="Submissions S."/>
        </authorList>
    </citation>
    <scope>NUCLEOTIDE SEQUENCE [LARGE SCALE GENOMIC DNA]</scope>
    <source>
        <strain evidence="7">CGMCC 1.11022</strain>
    </source>
</reference>
<dbReference type="PANTHER" id="PTHR21496:SF23">
    <property type="entry name" value="3-PHENYLPROPIONATE_CINNAMIC ACID DIOXYGENASE FERREDOXIN SUBUNIT"/>
    <property type="match status" value="1"/>
</dbReference>
<gene>
    <name evidence="6" type="ORF">SAMN05428953_1096</name>
</gene>
<dbReference type="PROSITE" id="PS51296">
    <property type="entry name" value="RIESKE"/>
    <property type="match status" value="1"/>
</dbReference>
<evidence type="ECO:0000256" key="2">
    <source>
        <dbReference type="ARBA" id="ARBA00022723"/>
    </source>
</evidence>
<sequence length="117" mass="12908">MAEKTYICRVDEIETGTPYIAKIRSLSVGVFRIGDSFHALLNVCPHRGAPLCEGPQCGTTAPVDQAQFIYHRENEIVRCAWHGWEFDIKTGAALVDPGVRARTFPVTVEAGEIYVTA</sequence>
<evidence type="ECO:0000256" key="4">
    <source>
        <dbReference type="ARBA" id="ARBA00023014"/>
    </source>
</evidence>
<dbReference type="PANTHER" id="PTHR21496">
    <property type="entry name" value="FERREDOXIN-RELATED"/>
    <property type="match status" value="1"/>
</dbReference>
<dbReference type="GO" id="GO:0046872">
    <property type="term" value="F:metal ion binding"/>
    <property type="evidence" value="ECO:0007669"/>
    <property type="project" value="UniProtKB-KW"/>
</dbReference>
<keyword evidence="1" id="KW-0001">2Fe-2S</keyword>
<dbReference type="RefSeq" id="WP_023797723.1">
    <property type="nucleotide sequence ID" value="NZ_CP183375.1"/>
</dbReference>
<evidence type="ECO:0000256" key="3">
    <source>
        <dbReference type="ARBA" id="ARBA00023004"/>
    </source>
</evidence>
<evidence type="ECO:0000256" key="1">
    <source>
        <dbReference type="ARBA" id="ARBA00022714"/>
    </source>
</evidence>
<dbReference type="GO" id="GO:0051537">
    <property type="term" value="F:2 iron, 2 sulfur cluster binding"/>
    <property type="evidence" value="ECO:0007669"/>
    <property type="project" value="UniProtKB-KW"/>
</dbReference>
<dbReference type="InterPro" id="IPR017941">
    <property type="entry name" value="Rieske_2Fe-2S"/>
</dbReference>
<dbReference type="EMBL" id="FNEE01000009">
    <property type="protein sequence ID" value="SDJ78295.1"/>
    <property type="molecule type" value="Genomic_DNA"/>
</dbReference>
<keyword evidence="2" id="KW-0479">Metal-binding</keyword>
<dbReference type="SUPFAM" id="SSF50022">
    <property type="entry name" value="ISP domain"/>
    <property type="match status" value="1"/>
</dbReference>
<dbReference type="Gene3D" id="2.102.10.10">
    <property type="entry name" value="Rieske [2Fe-2S] iron-sulphur domain"/>
    <property type="match status" value="1"/>
</dbReference>